<dbReference type="EMBL" id="CP020472">
    <property type="protein sequence ID" value="ARD22729.1"/>
    <property type="molecule type" value="Genomic_DNA"/>
</dbReference>
<feature type="domain" description="DUF6795" evidence="1">
    <location>
        <begin position="16"/>
        <end position="118"/>
    </location>
</feature>
<reference evidence="2 3" key="1">
    <citation type="submission" date="2017-03" db="EMBL/GenBank/DDBJ databases">
        <title>Genome sequencing of Shewanella japonica KCTC 22435.</title>
        <authorList>
            <person name="Kim K.M."/>
        </authorList>
    </citation>
    <scope>NUCLEOTIDE SEQUENCE [LARGE SCALE GENOMIC DNA]</scope>
    <source>
        <strain evidence="2 3">KCTC 22435</strain>
    </source>
</reference>
<evidence type="ECO:0000259" key="1">
    <source>
        <dbReference type="Pfam" id="PF20598"/>
    </source>
</evidence>
<evidence type="ECO:0000313" key="3">
    <source>
        <dbReference type="Proteomes" id="UP000191820"/>
    </source>
</evidence>
<organism evidence="2 3">
    <name type="scientific">Shewanella japonica</name>
    <dbReference type="NCBI Taxonomy" id="93973"/>
    <lineage>
        <taxon>Bacteria</taxon>
        <taxon>Pseudomonadati</taxon>
        <taxon>Pseudomonadota</taxon>
        <taxon>Gammaproteobacteria</taxon>
        <taxon>Alteromonadales</taxon>
        <taxon>Shewanellaceae</taxon>
        <taxon>Shewanella</taxon>
    </lineage>
</organism>
<evidence type="ECO:0000313" key="2">
    <source>
        <dbReference type="EMBL" id="ARD22729.1"/>
    </source>
</evidence>
<accession>A0ABM6JN00</accession>
<dbReference type="RefSeq" id="WP_055023364.1">
    <property type="nucleotide sequence ID" value="NZ_CP020472.1"/>
</dbReference>
<gene>
    <name evidence="2" type="ORF">SJ2017_2439</name>
</gene>
<dbReference type="Proteomes" id="UP000191820">
    <property type="component" value="Chromosome"/>
</dbReference>
<protein>
    <recommendedName>
        <fullName evidence="1">DUF6795 domain-containing protein</fullName>
    </recommendedName>
</protein>
<sequence>MFGLVKNFDVHMCSEVKGVVLLDGKPVTGAVINRSLEFAYKVEKEDVTKTDTDGRFYLPAININSKIPGDMFSQETTSQFITVTYKDETYVLWSINLRGITELVEYKSKLASLNCDLLSSKVHFTIPNLKNRNLDFSGSGICRWEKDFEIYEVDDGIDYFENF</sequence>
<dbReference type="InterPro" id="IPR046474">
    <property type="entry name" value="DUF6795"/>
</dbReference>
<keyword evidence="3" id="KW-1185">Reference proteome</keyword>
<proteinExistence type="predicted"/>
<dbReference type="Pfam" id="PF20598">
    <property type="entry name" value="DUF6795"/>
    <property type="match status" value="1"/>
</dbReference>
<name>A0ABM6JN00_9GAMM</name>